<evidence type="ECO:0000313" key="4">
    <source>
        <dbReference type="Proteomes" id="UP000016924"/>
    </source>
</evidence>
<dbReference type="Proteomes" id="UP000016924">
    <property type="component" value="Unassembled WGS sequence"/>
</dbReference>
<dbReference type="eggNOG" id="ENOG502SR9U">
    <property type="taxonomic scope" value="Eukaryota"/>
</dbReference>
<dbReference type="PANTHER" id="PTHR14499">
    <property type="entry name" value="POTASSIUM CHANNEL TETRAMERIZATION DOMAIN-CONTAINING"/>
    <property type="match status" value="1"/>
</dbReference>
<dbReference type="InterPro" id="IPR000210">
    <property type="entry name" value="BTB/POZ_dom"/>
</dbReference>
<dbReference type="InterPro" id="IPR003131">
    <property type="entry name" value="T1-type_BTB"/>
</dbReference>
<proteinExistence type="predicted"/>
<dbReference type="GeneID" id="19904350"/>
<dbReference type="PROSITE" id="PS50097">
    <property type="entry name" value="BTB"/>
    <property type="match status" value="1"/>
</dbReference>
<name>R7Z169_CONA1</name>
<protein>
    <recommendedName>
        <fullName evidence="2">BTB domain-containing protein</fullName>
    </recommendedName>
</protein>
<evidence type="ECO:0000256" key="1">
    <source>
        <dbReference type="SAM" id="MobiDB-lite"/>
    </source>
</evidence>
<dbReference type="SMART" id="SM00225">
    <property type="entry name" value="BTB"/>
    <property type="match status" value="1"/>
</dbReference>
<evidence type="ECO:0000259" key="2">
    <source>
        <dbReference type="PROSITE" id="PS50097"/>
    </source>
</evidence>
<dbReference type="AlphaFoldDB" id="R7Z169"/>
<gene>
    <name evidence="3" type="ORF">W97_07039</name>
</gene>
<dbReference type="EMBL" id="JH767590">
    <property type="protein sequence ID" value="EON67784.1"/>
    <property type="molecule type" value="Genomic_DNA"/>
</dbReference>
<evidence type="ECO:0000313" key="3">
    <source>
        <dbReference type="EMBL" id="EON67784.1"/>
    </source>
</evidence>
<accession>R7Z169</accession>
<dbReference type="OMA" id="YFSGKWT"/>
<dbReference type="OrthoDB" id="2414723at2759"/>
<dbReference type="RefSeq" id="XP_007783101.1">
    <property type="nucleotide sequence ID" value="XM_007784911.1"/>
</dbReference>
<sequence>MSEQDRESEPVPSPPAQTSDDRVILRVGDRRFTTTKSTLTDGSDWFRAFFSGRWNHALMDGAYFIDADGDLFEHILRYLRRKVFPIFYDNAKGHDHAMYLALMKEAEYYQIEPLRRWIEDKSYRTAVVVWYSVKVCRNYDGSNELFPSNHEIQHIPFFEEEQVYICPRGIALHRGRPGACGKQCKKVQGDTEDIYVTEEVLKMVVIEKRTTILRDSCTELADWSDQDTPL</sequence>
<dbReference type="InterPro" id="IPR011333">
    <property type="entry name" value="SKP1/BTB/POZ_sf"/>
</dbReference>
<feature type="domain" description="BTB" evidence="2">
    <location>
        <begin position="21"/>
        <end position="80"/>
    </location>
</feature>
<organism evidence="3 4">
    <name type="scientific">Coniosporium apollinis (strain CBS 100218)</name>
    <name type="common">Rock-inhabiting black yeast</name>
    <dbReference type="NCBI Taxonomy" id="1168221"/>
    <lineage>
        <taxon>Eukaryota</taxon>
        <taxon>Fungi</taxon>
        <taxon>Dikarya</taxon>
        <taxon>Ascomycota</taxon>
        <taxon>Pezizomycotina</taxon>
        <taxon>Dothideomycetes</taxon>
        <taxon>Dothideomycetes incertae sedis</taxon>
        <taxon>Coniosporium</taxon>
    </lineage>
</organism>
<keyword evidence="4" id="KW-1185">Reference proteome</keyword>
<feature type="region of interest" description="Disordered" evidence="1">
    <location>
        <begin position="1"/>
        <end position="20"/>
    </location>
</feature>
<dbReference type="Gene3D" id="3.30.710.10">
    <property type="entry name" value="Potassium Channel Kv1.1, Chain A"/>
    <property type="match status" value="1"/>
</dbReference>
<dbReference type="Pfam" id="PF02214">
    <property type="entry name" value="BTB_2"/>
    <property type="match status" value="1"/>
</dbReference>
<dbReference type="SUPFAM" id="SSF54695">
    <property type="entry name" value="POZ domain"/>
    <property type="match status" value="1"/>
</dbReference>
<dbReference type="HOGENOM" id="CLU_071647_1_0_1"/>
<dbReference type="PANTHER" id="PTHR14499:SF136">
    <property type="entry name" value="GH08630P"/>
    <property type="match status" value="1"/>
</dbReference>
<reference evidence="4" key="1">
    <citation type="submission" date="2012-06" db="EMBL/GenBank/DDBJ databases">
        <title>The genome sequence of Coniosporium apollinis CBS 100218.</title>
        <authorList>
            <consortium name="The Broad Institute Genome Sequencing Platform"/>
            <person name="Cuomo C."/>
            <person name="Gorbushina A."/>
            <person name="Noack S."/>
            <person name="Walker B."/>
            <person name="Young S.K."/>
            <person name="Zeng Q."/>
            <person name="Gargeya S."/>
            <person name="Fitzgerald M."/>
            <person name="Haas B."/>
            <person name="Abouelleil A."/>
            <person name="Alvarado L."/>
            <person name="Arachchi H.M."/>
            <person name="Berlin A.M."/>
            <person name="Chapman S.B."/>
            <person name="Goldberg J."/>
            <person name="Griggs A."/>
            <person name="Gujja S."/>
            <person name="Hansen M."/>
            <person name="Howarth C."/>
            <person name="Imamovic A."/>
            <person name="Larimer J."/>
            <person name="McCowan C."/>
            <person name="Montmayeur A."/>
            <person name="Murphy C."/>
            <person name="Neiman D."/>
            <person name="Pearson M."/>
            <person name="Priest M."/>
            <person name="Roberts A."/>
            <person name="Saif S."/>
            <person name="Shea T."/>
            <person name="Sisk P."/>
            <person name="Sykes S."/>
            <person name="Wortman J."/>
            <person name="Nusbaum C."/>
            <person name="Birren B."/>
        </authorList>
    </citation>
    <scope>NUCLEOTIDE SEQUENCE [LARGE SCALE GENOMIC DNA]</scope>
    <source>
        <strain evidence="4">CBS 100218</strain>
    </source>
</reference>
<dbReference type="GO" id="GO:0051260">
    <property type="term" value="P:protein homooligomerization"/>
    <property type="evidence" value="ECO:0007669"/>
    <property type="project" value="InterPro"/>
</dbReference>